<proteinExistence type="predicted"/>
<sequence length="174" mass="19316">MAAGVELVVGFSMYDVLTGELLGWGPLALVYGFPVVSCCLAYPSQQFQRFSNMENMGHLFVVEYCAKMKRFKYGVIGFWVAFLALGCWAAPMFMKNTQIEVAAPHGYPSHKAQQLSLDKFPGQKKVDNVNMMVVKKAEGGKSALINGSKKFDGFALELKDDIIKWQDGHCDTDI</sequence>
<keyword evidence="1" id="KW-0812">Transmembrane</keyword>
<gene>
    <name evidence="2" type="ORF">CYMTET_46947</name>
</gene>
<name>A0AAE0EX44_9CHLO</name>
<dbReference type="AlphaFoldDB" id="A0AAE0EX44"/>
<keyword evidence="1" id="KW-1133">Transmembrane helix</keyword>
<accession>A0AAE0EX44</accession>
<evidence type="ECO:0000256" key="1">
    <source>
        <dbReference type="SAM" id="Phobius"/>
    </source>
</evidence>
<comment type="caution">
    <text evidence="2">The sequence shown here is derived from an EMBL/GenBank/DDBJ whole genome shotgun (WGS) entry which is preliminary data.</text>
</comment>
<dbReference type="EMBL" id="LGRX02032892">
    <property type="protein sequence ID" value="KAK3243397.1"/>
    <property type="molecule type" value="Genomic_DNA"/>
</dbReference>
<keyword evidence="3" id="KW-1185">Reference proteome</keyword>
<keyword evidence="1" id="KW-0472">Membrane</keyword>
<evidence type="ECO:0000313" key="3">
    <source>
        <dbReference type="Proteomes" id="UP001190700"/>
    </source>
</evidence>
<dbReference type="Proteomes" id="UP001190700">
    <property type="component" value="Unassembled WGS sequence"/>
</dbReference>
<evidence type="ECO:0000313" key="2">
    <source>
        <dbReference type="EMBL" id="KAK3243397.1"/>
    </source>
</evidence>
<reference evidence="2 3" key="1">
    <citation type="journal article" date="2015" name="Genome Biol. Evol.">
        <title>Comparative Genomics of a Bacterivorous Green Alga Reveals Evolutionary Causalities and Consequences of Phago-Mixotrophic Mode of Nutrition.</title>
        <authorList>
            <person name="Burns J.A."/>
            <person name="Paasch A."/>
            <person name="Narechania A."/>
            <person name="Kim E."/>
        </authorList>
    </citation>
    <scope>NUCLEOTIDE SEQUENCE [LARGE SCALE GENOMIC DNA]</scope>
    <source>
        <strain evidence="2 3">PLY_AMNH</strain>
    </source>
</reference>
<feature type="transmembrane region" description="Helical" evidence="1">
    <location>
        <begin position="73"/>
        <end position="94"/>
    </location>
</feature>
<feature type="transmembrane region" description="Helical" evidence="1">
    <location>
        <begin position="21"/>
        <end position="43"/>
    </location>
</feature>
<feature type="non-terminal residue" evidence="2">
    <location>
        <position position="174"/>
    </location>
</feature>
<organism evidence="2 3">
    <name type="scientific">Cymbomonas tetramitiformis</name>
    <dbReference type="NCBI Taxonomy" id="36881"/>
    <lineage>
        <taxon>Eukaryota</taxon>
        <taxon>Viridiplantae</taxon>
        <taxon>Chlorophyta</taxon>
        <taxon>Pyramimonadophyceae</taxon>
        <taxon>Pyramimonadales</taxon>
        <taxon>Pyramimonadaceae</taxon>
        <taxon>Cymbomonas</taxon>
    </lineage>
</organism>
<protein>
    <submittedName>
        <fullName evidence="2">Uncharacterized protein</fullName>
    </submittedName>
</protein>